<feature type="domain" description="RCK N-terminal" evidence="7">
    <location>
        <begin position="8"/>
        <end position="129"/>
    </location>
</feature>
<dbReference type="PANTHER" id="PTHR43833:SF5">
    <property type="entry name" value="TRK SYSTEM POTASSIUM UPTAKE PROTEIN TRKA"/>
    <property type="match status" value="1"/>
</dbReference>
<dbReference type="InterPro" id="IPR050721">
    <property type="entry name" value="Trk_Ktr_HKT_K-transport"/>
</dbReference>
<keyword evidence="10" id="KW-1185">Reference proteome</keyword>
<dbReference type="NCBIfam" id="NF007039">
    <property type="entry name" value="PRK09496.3-2"/>
    <property type="match status" value="1"/>
</dbReference>
<keyword evidence="2" id="KW-0813">Transport</keyword>
<sequence length="467" mass="51266">MLKKKSFIENILILGLGGVGSYLAKRLVHEGYAVTAIEPDSSLIHYADSHLDARLIQGSALDIDCWRGAGAQDIDVLIAVTNNDAVNMLSAMIADRFHIPLKIARVRSLDFGGRDAILSNEDLKIDLIIHPEELAAQEIVRLVKRTAGIEIIDIADGQTQVMATRVTEGSPLAHKKLRDLSRTYNDFPFRVVGIARGITTILPGGDNEILPQDQVLIMASRQHLPRLMAITGEEQRRRHRVMILGGGLVGSRVADLMGKDVKVKIVEKDEARAAELCHRLSHAEVLHGDGSDAESLDLAGLTDMDTFITATGENETNIMSCMLAKHLMTTNNGESRNTERKTISLVSKEEYLVLAATSGSDIALNKKVLAANEILKFIRRGELLSVAHLHGFDAEVVEIKAAKGSSITRIPLSKIDPSFHGKILIGGFYRDDQWKIAVGDTRILPEERVIVICKSMHLKDVHKLFLG</sequence>
<keyword evidence="6" id="KW-0406">Ion transport</keyword>
<dbReference type="PROSITE" id="PS51202">
    <property type="entry name" value="RCK_C"/>
    <property type="match status" value="2"/>
</dbReference>
<dbReference type="SUPFAM" id="SSF116726">
    <property type="entry name" value="TrkA C-terminal domain-like"/>
    <property type="match status" value="2"/>
</dbReference>
<dbReference type="InterPro" id="IPR036291">
    <property type="entry name" value="NAD(P)-bd_dom_sf"/>
</dbReference>
<dbReference type="RefSeq" id="WP_231715636.1">
    <property type="nucleotide sequence ID" value="NZ_AP021875.1"/>
</dbReference>
<dbReference type="InterPro" id="IPR036721">
    <property type="entry name" value="RCK_C_sf"/>
</dbReference>
<evidence type="ECO:0000259" key="8">
    <source>
        <dbReference type="PROSITE" id="PS51202"/>
    </source>
</evidence>
<protein>
    <recommendedName>
        <fullName evidence="1">Trk system potassium uptake protein TrkA</fullName>
    </recommendedName>
</protein>
<accession>A0A5K7Z8B7</accession>
<evidence type="ECO:0000256" key="6">
    <source>
        <dbReference type="ARBA" id="ARBA00023065"/>
    </source>
</evidence>
<dbReference type="Gene3D" id="3.40.50.720">
    <property type="entry name" value="NAD(P)-binding Rossmann-like Domain"/>
    <property type="match status" value="2"/>
</dbReference>
<dbReference type="InterPro" id="IPR006037">
    <property type="entry name" value="RCK_C"/>
</dbReference>
<evidence type="ECO:0000259" key="7">
    <source>
        <dbReference type="PROSITE" id="PS51201"/>
    </source>
</evidence>
<dbReference type="PANTHER" id="PTHR43833">
    <property type="entry name" value="POTASSIUM CHANNEL PROTEIN 2-RELATED-RELATED"/>
    <property type="match status" value="1"/>
</dbReference>
<dbReference type="NCBIfam" id="NF007040">
    <property type="entry name" value="PRK09496.3-3"/>
    <property type="match status" value="1"/>
</dbReference>
<evidence type="ECO:0000313" key="10">
    <source>
        <dbReference type="Proteomes" id="UP000427769"/>
    </source>
</evidence>
<dbReference type="GO" id="GO:0005886">
    <property type="term" value="C:plasma membrane"/>
    <property type="evidence" value="ECO:0007669"/>
    <property type="project" value="InterPro"/>
</dbReference>
<feature type="domain" description="RCK N-terminal" evidence="7">
    <location>
        <begin position="238"/>
        <end position="364"/>
    </location>
</feature>
<dbReference type="InterPro" id="IPR003148">
    <property type="entry name" value="RCK_N"/>
</dbReference>
<keyword evidence="4" id="KW-0630">Potassium</keyword>
<organism evidence="9 10">
    <name type="scientific">Desulfosarcina widdelii</name>
    <dbReference type="NCBI Taxonomy" id="947919"/>
    <lineage>
        <taxon>Bacteria</taxon>
        <taxon>Pseudomonadati</taxon>
        <taxon>Thermodesulfobacteriota</taxon>
        <taxon>Desulfobacteria</taxon>
        <taxon>Desulfobacterales</taxon>
        <taxon>Desulfosarcinaceae</taxon>
        <taxon>Desulfosarcina</taxon>
    </lineage>
</organism>
<dbReference type="KEGG" id="dwd:DSCW_01440"/>
<dbReference type="Proteomes" id="UP000427769">
    <property type="component" value="Chromosome"/>
</dbReference>
<dbReference type="PROSITE" id="PS51201">
    <property type="entry name" value="RCK_N"/>
    <property type="match status" value="2"/>
</dbReference>
<evidence type="ECO:0000256" key="5">
    <source>
        <dbReference type="ARBA" id="ARBA00023027"/>
    </source>
</evidence>
<gene>
    <name evidence="9" type="ORF">DSCW_01440</name>
</gene>
<evidence type="ECO:0000256" key="3">
    <source>
        <dbReference type="ARBA" id="ARBA00022538"/>
    </source>
</evidence>
<evidence type="ECO:0000256" key="1">
    <source>
        <dbReference type="ARBA" id="ARBA00017378"/>
    </source>
</evidence>
<dbReference type="NCBIfam" id="NF007031">
    <property type="entry name" value="PRK09496.1-2"/>
    <property type="match status" value="1"/>
</dbReference>
<evidence type="ECO:0000256" key="4">
    <source>
        <dbReference type="ARBA" id="ARBA00022958"/>
    </source>
</evidence>
<dbReference type="EMBL" id="AP021875">
    <property type="protein sequence ID" value="BBO72727.1"/>
    <property type="molecule type" value="Genomic_DNA"/>
</dbReference>
<feature type="domain" description="RCK C-terminal" evidence="8">
    <location>
        <begin position="384"/>
        <end position="467"/>
    </location>
</feature>
<keyword evidence="5" id="KW-0520">NAD</keyword>
<dbReference type="PRINTS" id="PR00335">
    <property type="entry name" value="KUPTAKETRKA"/>
</dbReference>
<dbReference type="SUPFAM" id="SSF51735">
    <property type="entry name" value="NAD(P)-binding Rossmann-fold domains"/>
    <property type="match status" value="2"/>
</dbReference>
<dbReference type="Gene3D" id="3.30.70.1450">
    <property type="entry name" value="Regulator of K+ conductance, C-terminal domain"/>
    <property type="match status" value="2"/>
</dbReference>
<dbReference type="Pfam" id="PF02080">
    <property type="entry name" value="TrkA_C"/>
    <property type="match status" value="1"/>
</dbReference>
<evidence type="ECO:0000313" key="9">
    <source>
        <dbReference type="EMBL" id="BBO72727.1"/>
    </source>
</evidence>
<evidence type="ECO:0000256" key="2">
    <source>
        <dbReference type="ARBA" id="ARBA00022448"/>
    </source>
</evidence>
<keyword evidence="3" id="KW-0633">Potassium transport</keyword>
<name>A0A5K7Z8B7_9BACT</name>
<dbReference type="AlphaFoldDB" id="A0A5K7Z8B7"/>
<feature type="domain" description="RCK C-terminal" evidence="8">
    <location>
        <begin position="149"/>
        <end position="233"/>
    </location>
</feature>
<proteinExistence type="predicted"/>
<reference evidence="9 10" key="1">
    <citation type="submission" date="2019-11" db="EMBL/GenBank/DDBJ databases">
        <title>Comparative genomics of hydrocarbon-degrading Desulfosarcina strains.</title>
        <authorList>
            <person name="Watanabe M."/>
            <person name="Kojima H."/>
            <person name="Fukui M."/>
        </authorList>
    </citation>
    <scope>NUCLEOTIDE SEQUENCE [LARGE SCALE GENOMIC DNA]</scope>
    <source>
        <strain evidence="9 10">PP31</strain>
    </source>
</reference>
<dbReference type="InterPro" id="IPR006036">
    <property type="entry name" value="K_uptake_TrkA"/>
</dbReference>
<dbReference type="Pfam" id="PF02254">
    <property type="entry name" value="TrkA_N"/>
    <property type="match status" value="2"/>
</dbReference>
<dbReference type="GO" id="GO:0015079">
    <property type="term" value="F:potassium ion transmembrane transporter activity"/>
    <property type="evidence" value="ECO:0007669"/>
    <property type="project" value="InterPro"/>
</dbReference>